<dbReference type="EMBL" id="BGPR01030648">
    <property type="protein sequence ID" value="GBO03280.1"/>
    <property type="molecule type" value="Genomic_DNA"/>
</dbReference>
<feature type="region of interest" description="Disordered" evidence="1">
    <location>
        <begin position="58"/>
        <end position="79"/>
    </location>
</feature>
<evidence type="ECO:0000313" key="2">
    <source>
        <dbReference type="EMBL" id="GBO03280.1"/>
    </source>
</evidence>
<sequence>MLPNEPSIKFSHCEASRQIVLVRLKFSFVIFTSLVEATRGLFWDNLVILKPDPMTPPKPAHPSLNFRATQKGGHSAPTDLMCTRSANTAVFDGIGGFEPGTLWPQSRDSTANPPGPSD</sequence>
<evidence type="ECO:0000256" key="1">
    <source>
        <dbReference type="SAM" id="MobiDB-lite"/>
    </source>
</evidence>
<accession>A0A4Y2TV09</accession>
<organism evidence="2 3">
    <name type="scientific">Araneus ventricosus</name>
    <name type="common">Orbweaver spider</name>
    <name type="synonym">Epeira ventricosa</name>
    <dbReference type="NCBI Taxonomy" id="182803"/>
    <lineage>
        <taxon>Eukaryota</taxon>
        <taxon>Metazoa</taxon>
        <taxon>Ecdysozoa</taxon>
        <taxon>Arthropoda</taxon>
        <taxon>Chelicerata</taxon>
        <taxon>Arachnida</taxon>
        <taxon>Araneae</taxon>
        <taxon>Araneomorphae</taxon>
        <taxon>Entelegynae</taxon>
        <taxon>Araneoidea</taxon>
        <taxon>Araneidae</taxon>
        <taxon>Araneus</taxon>
    </lineage>
</organism>
<dbReference type="AlphaFoldDB" id="A0A4Y2TV09"/>
<proteinExistence type="predicted"/>
<evidence type="ECO:0000313" key="3">
    <source>
        <dbReference type="Proteomes" id="UP000499080"/>
    </source>
</evidence>
<comment type="caution">
    <text evidence="2">The sequence shown here is derived from an EMBL/GenBank/DDBJ whole genome shotgun (WGS) entry which is preliminary data.</text>
</comment>
<dbReference type="Proteomes" id="UP000499080">
    <property type="component" value="Unassembled WGS sequence"/>
</dbReference>
<feature type="compositionally biased region" description="Polar residues" evidence="1">
    <location>
        <begin position="103"/>
        <end position="112"/>
    </location>
</feature>
<protein>
    <submittedName>
        <fullName evidence="2">Uncharacterized protein</fullName>
    </submittedName>
</protein>
<feature type="region of interest" description="Disordered" evidence="1">
    <location>
        <begin position="96"/>
        <end position="118"/>
    </location>
</feature>
<name>A0A4Y2TV09_ARAVE</name>
<reference evidence="2 3" key="1">
    <citation type="journal article" date="2019" name="Sci. Rep.">
        <title>Orb-weaving spider Araneus ventricosus genome elucidates the spidroin gene catalogue.</title>
        <authorList>
            <person name="Kono N."/>
            <person name="Nakamura H."/>
            <person name="Ohtoshi R."/>
            <person name="Moran D.A.P."/>
            <person name="Shinohara A."/>
            <person name="Yoshida Y."/>
            <person name="Fujiwara M."/>
            <person name="Mori M."/>
            <person name="Tomita M."/>
            <person name="Arakawa K."/>
        </authorList>
    </citation>
    <scope>NUCLEOTIDE SEQUENCE [LARGE SCALE GENOMIC DNA]</scope>
</reference>
<keyword evidence="3" id="KW-1185">Reference proteome</keyword>
<gene>
    <name evidence="2" type="ORF">AVEN_182294_1</name>
</gene>